<keyword evidence="1" id="KW-1133">Transmembrane helix</keyword>
<dbReference type="Proteomes" id="UP000440066">
    <property type="component" value="Unassembled WGS sequence"/>
</dbReference>
<evidence type="ECO:0000313" key="3">
    <source>
        <dbReference type="Proteomes" id="UP000440066"/>
    </source>
</evidence>
<sequence length="310" mass="36050">MKTNRYFTITKEHLDELAHHLKLAKNVTSYRRIQAVMLRGEGKTIVEIVSFTQTAPRTITTWTQRYLEEGLQAFMTKNRGVRRNAKTSEEKERKMNRKNLRVVALVIILLSYYCFNDNREFLVKAIDKVEFPSEQLVPKNKAFVNKESEIISYIFGEDEIYLIYNNEDSAKEWENKKGITIDSVNQLDYPLTVKELIKLVLKIVPGEHTVVEISNASYDSKDVTIVWQVLLDEVNVETDPTNIHVNYGVKNFVFSIESLEDLNTNNTIVFEDTIVTLNNQFGNDPEVSFSNDPLWNNFMDHNHNLYEVIN</sequence>
<comment type="caution">
    <text evidence="2">The sequence shown here is derived from an EMBL/GenBank/DDBJ whole genome shotgun (WGS) entry which is preliminary data.</text>
</comment>
<accession>A0A844CHF1</accession>
<feature type="transmembrane region" description="Helical" evidence="1">
    <location>
        <begin position="99"/>
        <end position="115"/>
    </location>
</feature>
<evidence type="ECO:0000313" key="2">
    <source>
        <dbReference type="EMBL" id="MRJ47135.1"/>
    </source>
</evidence>
<dbReference type="RefSeq" id="WP_153832213.1">
    <property type="nucleotide sequence ID" value="NZ_WJQT01000006.1"/>
</dbReference>
<keyword evidence="1" id="KW-0812">Transmembrane</keyword>
<organism evidence="2 3">
    <name type="scientific">Fundicoccus ignavus</name>
    <dbReference type="NCBI Taxonomy" id="2664442"/>
    <lineage>
        <taxon>Bacteria</taxon>
        <taxon>Bacillati</taxon>
        <taxon>Bacillota</taxon>
        <taxon>Bacilli</taxon>
        <taxon>Lactobacillales</taxon>
        <taxon>Aerococcaceae</taxon>
        <taxon>Fundicoccus</taxon>
    </lineage>
</organism>
<reference evidence="2 3" key="1">
    <citation type="submission" date="2019-11" db="EMBL/GenBank/DDBJ databases">
        <title>Characterisation of Fundicoccus ignavus gen. nov. sp. nov., a novel genus of the family Aerococcaceae from bulk tank milk.</title>
        <authorList>
            <person name="Siebert A."/>
            <person name="Huptas C."/>
            <person name="Wenning M."/>
            <person name="Scherer S."/>
            <person name="Doll E.V."/>
        </authorList>
    </citation>
    <scope>NUCLEOTIDE SEQUENCE [LARGE SCALE GENOMIC DNA]</scope>
    <source>
        <strain evidence="2 3">DSM 109652</strain>
    </source>
</reference>
<proteinExistence type="predicted"/>
<keyword evidence="1" id="KW-0472">Membrane</keyword>
<dbReference type="InterPro" id="IPR009057">
    <property type="entry name" value="Homeodomain-like_sf"/>
</dbReference>
<dbReference type="AlphaFoldDB" id="A0A844CHF1"/>
<name>A0A844CHF1_9LACT</name>
<gene>
    <name evidence="2" type="ORF">GF867_06120</name>
</gene>
<protein>
    <submittedName>
        <fullName evidence="2">Helix-turn-helix domain-containing protein</fullName>
    </submittedName>
</protein>
<evidence type="ECO:0000256" key="1">
    <source>
        <dbReference type="SAM" id="Phobius"/>
    </source>
</evidence>
<dbReference type="EMBL" id="WJQT01000006">
    <property type="protein sequence ID" value="MRJ47135.1"/>
    <property type="molecule type" value="Genomic_DNA"/>
</dbReference>
<dbReference type="Pfam" id="PF13551">
    <property type="entry name" value="HTH_29"/>
    <property type="match status" value="1"/>
</dbReference>
<dbReference type="SUPFAM" id="SSF46689">
    <property type="entry name" value="Homeodomain-like"/>
    <property type="match status" value="1"/>
</dbReference>